<evidence type="ECO:0008006" key="4">
    <source>
        <dbReference type="Google" id="ProtNLM"/>
    </source>
</evidence>
<evidence type="ECO:0000313" key="3">
    <source>
        <dbReference type="Proteomes" id="UP000834106"/>
    </source>
</evidence>
<name>A0AAD2A026_9LAMI</name>
<organism evidence="2 3">
    <name type="scientific">Fraxinus pennsylvanica</name>
    <dbReference type="NCBI Taxonomy" id="56036"/>
    <lineage>
        <taxon>Eukaryota</taxon>
        <taxon>Viridiplantae</taxon>
        <taxon>Streptophyta</taxon>
        <taxon>Embryophyta</taxon>
        <taxon>Tracheophyta</taxon>
        <taxon>Spermatophyta</taxon>
        <taxon>Magnoliopsida</taxon>
        <taxon>eudicotyledons</taxon>
        <taxon>Gunneridae</taxon>
        <taxon>Pentapetalae</taxon>
        <taxon>asterids</taxon>
        <taxon>lamiids</taxon>
        <taxon>Lamiales</taxon>
        <taxon>Oleaceae</taxon>
        <taxon>Oleeae</taxon>
        <taxon>Fraxinus</taxon>
    </lineage>
</organism>
<evidence type="ECO:0000256" key="1">
    <source>
        <dbReference type="SAM" id="SignalP"/>
    </source>
</evidence>
<proteinExistence type="predicted"/>
<dbReference type="EMBL" id="OU503051">
    <property type="protein sequence ID" value="CAI9778982.1"/>
    <property type="molecule type" value="Genomic_DNA"/>
</dbReference>
<evidence type="ECO:0000313" key="2">
    <source>
        <dbReference type="EMBL" id="CAI9778982.1"/>
    </source>
</evidence>
<accession>A0AAD2A026</accession>
<keyword evidence="1" id="KW-0732">Signal</keyword>
<keyword evidence="3" id="KW-1185">Reference proteome</keyword>
<reference evidence="2" key="1">
    <citation type="submission" date="2023-05" db="EMBL/GenBank/DDBJ databases">
        <authorList>
            <person name="Huff M."/>
        </authorList>
    </citation>
    <scope>NUCLEOTIDE SEQUENCE</scope>
</reference>
<dbReference type="Proteomes" id="UP000834106">
    <property type="component" value="Chromosome 16"/>
</dbReference>
<gene>
    <name evidence="2" type="ORF">FPE_LOCUS26412</name>
</gene>
<feature type="chain" id="PRO_5041927025" description="Receptor-like protein kinase" evidence="1">
    <location>
        <begin position="24"/>
        <end position="198"/>
    </location>
</feature>
<feature type="signal peptide" evidence="1">
    <location>
        <begin position="1"/>
        <end position="23"/>
    </location>
</feature>
<protein>
    <recommendedName>
        <fullName evidence="4">Receptor-like protein kinase</fullName>
    </recommendedName>
</protein>
<sequence length="198" mass="22493">MSTASFLVLLSIFHLIILNFVNSKCQESFQCGSLGVLEFPINNYSQPECGFLGVDCNASSPKLYLANEELSQSYIILSKISTNVFLIRNPTLLGCTKNNSEKLKRYFQGFKNYSGCESFDVYYTDRNLLSTPDGCSAVPVPTYSRYDVNSMNFWDLFTDEYELEWHLSEDCNCCHNRGGDCTTNIRNQFKCQRGITST</sequence>
<dbReference type="AlphaFoldDB" id="A0AAD2A026"/>